<proteinExistence type="predicted"/>
<evidence type="ECO:0000313" key="2">
    <source>
        <dbReference type="Proteomes" id="UP000321523"/>
    </source>
</evidence>
<protein>
    <submittedName>
        <fullName evidence="1">Uncharacterized protein</fullName>
    </submittedName>
</protein>
<evidence type="ECO:0000313" key="1">
    <source>
        <dbReference type="EMBL" id="GEO41956.1"/>
    </source>
</evidence>
<accession>A0A512DZQ0</accession>
<dbReference type="AlphaFoldDB" id="A0A512DZQ0"/>
<dbReference type="Proteomes" id="UP000321523">
    <property type="component" value="Unassembled WGS sequence"/>
</dbReference>
<reference evidence="1 2" key="1">
    <citation type="submission" date="2019-07" db="EMBL/GenBank/DDBJ databases">
        <title>Whole genome shotgun sequence of Skermanella aerolata NBRC 106429.</title>
        <authorList>
            <person name="Hosoyama A."/>
            <person name="Uohara A."/>
            <person name="Ohji S."/>
            <person name="Ichikawa N."/>
        </authorList>
    </citation>
    <scope>NUCLEOTIDE SEQUENCE [LARGE SCALE GENOMIC DNA]</scope>
    <source>
        <strain evidence="1 2">NBRC 106429</strain>
    </source>
</reference>
<dbReference type="EMBL" id="BJYZ01000034">
    <property type="protein sequence ID" value="GEO41956.1"/>
    <property type="molecule type" value="Genomic_DNA"/>
</dbReference>
<name>A0A512DZQ0_9PROT</name>
<keyword evidence="2" id="KW-1185">Reference proteome</keyword>
<organism evidence="1 2">
    <name type="scientific">Skermanella aerolata</name>
    <dbReference type="NCBI Taxonomy" id="393310"/>
    <lineage>
        <taxon>Bacteria</taxon>
        <taxon>Pseudomonadati</taxon>
        <taxon>Pseudomonadota</taxon>
        <taxon>Alphaproteobacteria</taxon>
        <taxon>Rhodospirillales</taxon>
        <taxon>Azospirillaceae</taxon>
        <taxon>Skermanella</taxon>
    </lineage>
</organism>
<gene>
    <name evidence="1" type="ORF">SAE02_61040</name>
</gene>
<sequence>MIWLAEASEPEDSLQDGEMIVSGRGTGRITGQFTGIDIKLLTGPDQPAVMAQGAELKGKTQTVVGSVTAGDHRNVSWIQRVVADQVSFSHREGRQGSDLGVSKHAAARHEGIVPVEIRTSGGASKYLCGVIKAASQSR</sequence>
<comment type="caution">
    <text evidence="1">The sequence shown here is derived from an EMBL/GenBank/DDBJ whole genome shotgun (WGS) entry which is preliminary data.</text>
</comment>